<reference evidence="2" key="1">
    <citation type="submission" date="2022-11" db="UniProtKB">
        <authorList>
            <consortium name="WormBaseParasite"/>
        </authorList>
    </citation>
    <scope>IDENTIFICATION</scope>
</reference>
<evidence type="ECO:0000313" key="1">
    <source>
        <dbReference type="Proteomes" id="UP000887580"/>
    </source>
</evidence>
<evidence type="ECO:0000313" key="2">
    <source>
        <dbReference type="WBParaSite" id="PS1159_v2.g8650.t1"/>
    </source>
</evidence>
<sequence>MRSNRITDNLNLHRSNVNPQRIQQYQQLEEAYANKNTIQFAPEHTCDSKRTALRAAVVCILTILRKYTFNNAVLLT</sequence>
<protein>
    <submittedName>
        <fullName evidence="2">Uncharacterized protein</fullName>
    </submittedName>
</protein>
<organism evidence="1 2">
    <name type="scientific">Panagrolaimus sp. PS1159</name>
    <dbReference type="NCBI Taxonomy" id="55785"/>
    <lineage>
        <taxon>Eukaryota</taxon>
        <taxon>Metazoa</taxon>
        <taxon>Ecdysozoa</taxon>
        <taxon>Nematoda</taxon>
        <taxon>Chromadorea</taxon>
        <taxon>Rhabditida</taxon>
        <taxon>Tylenchina</taxon>
        <taxon>Panagrolaimomorpha</taxon>
        <taxon>Panagrolaimoidea</taxon>
        <taxon>Panagrolaimidae</taxon>
        <taxon>Panagrolaimus</taxon>
    </lineage>
</organism>
<dbReference type="WBParaSite" id="PS1159_v2.g8650.t1">
    <property type="protein sequence ID" value="PS1159_v2.g8650.t1"/>
    <property type="gene ID" value="PS1159_v2.g8650"/>
</dbReference>
<accession>A0AC35GTP2</accession>
<name>A0AC35GTP2_9BILA</name>
<proteinExistence type="predicted"/>
<dbReference type="Proteomes" id="UP000887580">
    <property type="component" value="Unplaced"/>
</dbReference>